<organism evidence="1 2">
    <name type="scientific">Catharanthus roseus</name>
    <name type="common">Madagascar periwinkle</name>
    <name type="synonym">Vinca rosea</name>
    <dbReference type="NCBI Taxonomy" id="4058"/>
    <lineage>
        <taxon>Eukaryota</taxon>
        <taxon>Viridiplantae</taxon>
        <taxon>Streptophyta</taxon>
        <taxon>Embryophyta</taxon>
        <taxon>Tracheophyta</taxon>
        <taxon>Spermatophyta</taxon>
        <taxon>Magnoliopsida</taxon>
        <taxon>eudicotyledons</taxon>
        <taxon>Gunneridae</taxon>
        <taxon>Pentapetalae</taxon>
        <taxon>asterids</taxon>
        <taxon>lamiids</taxon>
        <taxon>Gentianales</taxon>
        <taxon>Apocynaceae</taxon>
        <taxon>Rauvolfioideae</taxon>
        <taxon>Vinceae</taxon>
        <taxon>Catharanthinae</taxon>
        <taxon>Catharanthus</taxon>
    </lineage>
</organism>
<evidence type="ECO:0000313" key="2">
    <source>
        <dbReference type="Proteomes" id="UP001060085"/>
    </source>
</evidence>
<reference evidence="2" key="1">
    <citation type="journal article" date="2023" name="Nat. Plants">
        <title>Single-cell RNA sequencing provides a high-resolution roadmap for understanding the multicellular compartmentation of specialized metabolism.</title>
        <authorList>
            <person name="Sun S."/>
            <person name="Shen X."/>
            <person name="Li Y."/>
            <person name="Li Y."/>
            <person name="Wang S."/>
            <person name="Li R."/>
            <person name="Zhang H."/>
            <person name="Shen G."/>
            <person name="Guo B."/>
            <person name="Wei J."/>
            <person name="Xu J."/>
            <person name="St-Pierre B."/>
            <person name="Chen S."/>
            <person name="Sun C."/>
        </authorList>
    </citation>
    <scope>NUCLEOTIDE SEQUENCE [LARGE SCALE GENOMIC DNA]</scope>
</reference>
<evidence type="ECO:0000313" key="1">
    <source>
        <dbReference type="EMBL" id="KAI5672279.1"/>
    </source>
</evidence>
<dbReference type="EMBL" id="CM044703">
    <property type="protein sequence ID" value="KAI5672279.1"/>
    <property type="molecule type" value="Genomic_DNA"/>
</dbReference>
<gene>
    <name evidence="1" type="ORF">M9H77_12643</name>
</gene>
<name>A0ACC0BI63_CATRO</name>
<proteinExistence type="predicted"/>
<comment type="caution">
    <text evidence="1">The sequence shown here is derived from an EMBL/GenBank/DDBJ whole genome shotgun (WGS) entry which is preliminary data.</text>
</comment>
<protein>
    <submittedName>
        <fullName evidence="1">Uncharacterized protein</fullName>
    </submittedName>
</protein>
<keyword evidence="2" id="KW-1185">Reference proteome</keyword>
<accession>A0ACC0BI63</accession>
<dbReference type="Proteomes" id="UP001060085">
    <property type="component" value="Linkage Group LG03"/>
</dbReference>
<sequence>MANSQVEIILEEIIKPSFPTPHDLRTLKHSLLDLHEGYGFVPLVFFYQSHPSLKFDDLRISQQLKQSLSETLPKFYPFAGRCNGNNNNFSIDCNDSGVLYVEAKVHADLSYAIQRSTSTDDLIQYLPPGTSQSTWTDGLTNEYQLAVQINFFKCGSIAIGVCLSHLVADMFTFLTFMNSWASKYNGTQIETIQPNFEMGYKLFPMPDQVEVPEEVPEFFTKQKTVMKRFVFDKETLEGMKKLVSSRSTCHNPTKVETVSAFIWKHIIDITNAKNPTKSVFGAFHAVDLRCRISQQPLSNAMGNFAILTMAQAELEDAKDYCNLVAPLRAAIRKDYNNLDLTTPNEPNTGYCMFSSWCKFPFYEVDYGWGKPYIVCNVAFPFKNGVILMDTKCGDGVEAWISMAEDEMELLPKEFLALENNDFSK</sequence>